<evidence type="ECO:0000313" key="3">
    <source>
        <dbReference type="EMBL" id="SIR57516.1"/>
    </source>
</evidence>
<comment type="similarity">
    <text evidence="1">Belongs to the universal stress protein A family.</text>
</comment>
<evidence type="ECO:0000259" key="2">
    <source>
        <dbReference type="Pfam" id="PF00582"/>
    </source>
</evidence>
<keyword evidence="4" id="KW-1185">Reference proteome</keyword>
<dbReference type="Gene3D" id="3.40.50.620">
    <property type="entry name" value="HUPs"/>
    <property type="match status" value="1"/>
</dbReference>
<reference evidence="4" key="1">
    <citation type="submission" date="2017-01" db="EMBL/GenBank/DDBJ databases">
        <authorList>
            <person name="Varghese N."/>
            <person name="Submissions S."/>
        </authorList>
    </citation>
    <scope>NUCLEOTIDE SEQUENCE [LARGE SCALE GENOMIC DNA]</scope>
    <source>
        <strain evidence="4">type strain: HArc-</strain>
    </source>
</reference>
<dbReference type="PANTHER" id="PTHR46268">
    <property type="entry name" value="STRESS RESPONSE PROTEIN NHAX"/>
    <property type="match status" value="1"/>
</dbReference>
<dbReference type="Proteomes" id="UP000185936">
    <property type="component" value="Unassembled WGS sequence"/>
</dbReference>
<dbReference type="Pfam" id="PF00582">
    <property type="entry name" value="Usp"/>
    <property type="match status" value="1"/>
</dbReference>
<dbReference type="PRINTS" id="PR01438">
    <property type="entry name" value="UNVRSLSTRESS"/>
</dbReference>
<proteinExistence type="inferred from homology"/>
<dbReference type="RefSeq" id="WP_076607194.1">
    <property type="nucleotide sequence ID" value="NZ_FTNR01000001.1"/>
</dbReference>
<dbReference type="OrthoDB" id="281037at2157"/>
<gene>
    <name evidence="3" type="ORF">SAMN05421752_10162</name>
</gene>
<dbReference type="InterPro" id="IPR014729">
    <property type="entry name" value="Rossmann-like_a/b/a_fold"/>
</dbReference>
<evidence type="ECO:0000313" key="4">
    <source>
        <dbReference type="Proteomes" id="UP000185936"/>
    </source>
</evidence>
<dbReference type="PANTHER" id="PTHR46268:SF6">
    <property type="entry name" value="UNIVERSAL STRESS PROTEIN UP12"/>
    <property type="match status" value="1"/>
</dbReference>
<sequence>MHRVLVPVDTNEDRAITQARYIASLPDAADSVEAYLLFIFTDESEDLPKDFKQFKSASRIGSVRRAKEHLEDNGIDVTVLEGSGDVEKGDILTRADEYDVDSIVLGGRKRSPVGKAVFGSVTQSVILNTDLPVVVTGGSGD</sequence>
<organism evidence="3 4">
    <name type="scientific">Natronorubrum thiooxidans</name>
    <dbReference type="NCBI Taxonomy" id="308853"/>
    <lineage>
        <taxon>Archaea</taxon>
        <taxon>Methanobacteriati</taxon>
        <taxon>Methanobacteriota</taxon>
        <taxon>Stenosarchaea group</taxon>
        <taxon>Halobacteria</taxon>
        <taxon>Halobacteriales</taxon>
        <taxon>Natrialbaceae</taxon>
        <taxon>Natronorubrum</taxon>
    </lineage>
</organism>
<dbReference type="STRING" id="308853.SAMN05421752_10162"/>
<dbReference type="CDD" id="cd00293">
    <property type="entry name" value="USP-like"/>
    <property type="match status" value="1"/>
</dbReference>
<accession>A0A1N7C1M2</accession>
<dbReference type="InterPro" id="IPR006015">
    <property type="entry name" value="Universal_stress_UspA"/>
</dbReference>
<dbReference type="EMBL" id="FTNR01000001">
    <property type="protein sequence ID" value="SIR57516.1"/>
    <property type="molecule type" value="Genomic_DNA"/>
</dbReference>
<dbReference type="InterPro" id="IPR006016">
    <property type="entry name" value="UspA"/>
</dbReference>
<name>A0A1N7C1M2_9EURY</name>
<dbReference type="SUPFAM" id="SSF52402">
    <property type="entry name" value="Adenine nucleotide alpha hydrolases-like"/>
    <property type="match status" value="1"/>
</dbReference>
<feature type="domain" description="UspA" evidence="2">
    <location>
        <begin position="1"/>
        <end position="136"/>
    </location>
</feature>
<dbReference type="AlphaFoldDB" id="A0A1N7C1M2"/>
<protein>
    <submittedName>
        <fullName evidence="3">Nucleotide-binding universal stress protein, UspA family</fullName>
    </submittedName>
</protein>
<evidence type="ECO:0000256" key="1">
    <source>
        <dbReference type="ARBA" id="ARBA00008791"/>
    </source>
</evidence>